<accession>E0UBZ6</accession>
<evidence type="ECO:0000256" key="2">
    <source>
        <dbReference type="SAM" id="Phobius"/>
    </source>
</evidence>
<keyword evidence="2" id="KW-0812">Transmembrane</keyword>
<dbReference type="AlphaFoldDB" id="E0UBZ6"/>
<evidence type="ECO:0000313" key="3">
    <source>
        <dbReference type="EMBL" id="ADN16334.1"/>
    </source>
</evidence>
<dbReference type="RefSeq" id="WP_013324397.1">
    <property type="nucleotide sequence ID" value="NC_014501.1"/>
</dbReference>
<keyword evidence="2" id="KW-1133">Transmembrane helix</keyword>
<evidence type="ECO:0000313" key="4">
    <source>
        <dbReference type="Proteomes" id="UP000008206"/>
    </source>
</evidence>
<dbReference type="Proteomes" id="UP000008206">
    <property type="component" value="Chromosome"/>
</dbReference>
<dbReference type="EMBL" id="CP002198">
    <property type="protein sequence ID" value="ADN16334.1"/>
    <property type="molecule type" value="Genomic_DNA"/>
</dbReference>
<dbReference type="KEGG" id="cyj:Cyan7822_4420"/>
<feature type="region of interest" description="Disordered" evidence="1">
    <location>
        <begin position="65"/>
        <end position="120"/>
    </location>
</feature>
<organism evidence="3 4">
    <name type="scientific">Gloeothece verrucosa (strain PCC 7822)</name>
    <name type="common">Cyanothece sp. (strain PCC 7822)</name>
    <dbReference type="NCBI Taxonomy" id="497965"/>
    <lineage>
        <taxon>Bacteria</taxon>
        <taxon>Bacillati</taxon>
        <taxon>Cyanobacteriota</taxon>
        <taxon>Cyanophyceae</taxon>
        <taxon>Oscillatoriophycideae</taxon>
        <taxon>Chroococcales</taxon>
        <taxon>Aphanothecaceae</taxon>
        <taxon>Gloeothece</taxon>
        <taxon>Gloeothece verrucosa</taxon>
    </lineage>
</organism>
<feature type="compositionally biased region" description="Low complexity" evidence="1">
    <location>
        <begin position="65"/>
        <end position="74"/>
    </location>
</feature>
<name>E0UBZ6_GLOV7</name>
<feature type="transmembrane region" description="Helical" evidence="2">
    <location>
        <begin position="15"/>
        <end position="34"/>
    </location>
</feature>
<sequence>MVLFFSSLDNTMEKIARLFLSTTVIVLSVVTVTGQSSKSLAQIRGQGTEQFFDRGNQQIEREIQRLQNQQQQQLEQKDPKQQTLEIQTQQNPNPKKPENSPQQETLPSNHQDSNTPETQP</sequence>
<proteinExistence type="predicted"/>
<keyword evidence="2" id="KW-0472">Membrane</keyword>
<keyword evidence="4" id="KW-1185">Reference proteome</keyword>
<gene>
    <name evidence="3" type="ordered locus">Cyan7822_4420</name>
</gene>
<dbReference type="HOGENOM" id="CLU_2192666_0_0_3"/>
<protein>
    <submittedName>
        <fullName evidence="3">Uncharacterized protein</fullName>
    </submittedName>
</protein>
<dbReference type="eggNOG" id="ENOG5030YJT">
    <property type="taxonomic scope" value="Bacteria"/>
</dbReference>
<evidence type="ECO:0000256" key="1">
    <source>
        <dbReference type="SAM" id="MobiDB-lite"/>
    </source>
</evidence>
<feature type="compositionally biased region" description="Polar residues" evidence="1">
    <location>
        <begin position="81"/>
        <end position="120"/>
    </location>
</feature>
<reference evidence="4" key="1">
    <citation type="journal article" date="2011" name="MBio">
        <title>Novel metabolic attributes of the genus Cyanothece, comprising a group of unicellular nitrogen-fixing Cyanobacteria.</title>
        <authorList>
            <person name="Bandyopadhyay A."/>
            <person name="Elvitigala T."/>
            <person name="Welsh E."/>
            <person name="Stockel J."/>
            <person name="Liberton M."/>
            <person name="Min H."/>
            <person name="Sherman L.A."/>
            <person name="Pakrasi H.B."/>
        </authorList>
    </citation>
    <scope>NUCLEOTIDE SEQUENCE [LARGE SCALE GENOMIC DNA]</scope>
    <source>
        <strain evidence="4">PCC 7822</strain>
    </source>
</reference>